<evidence type="ECO:0000256" key="6">
    <source>
        <dbReference type="ARBA" id="ARBA00022824"/>
    </source>
</evidence>
<dbReference type="HOGENOM" id="CLU_030193_0_0_1"/>
<keyword evidence="10" id="KW-0131">Cell cycle</keyword>
<dbReference type="RefSeq" id="XP_016764488.1">
    <property type="nucleotide sequence ID" value="XM_016909369.1"/>
</dbReference>
<dbReference type="OrthoDB" id="549017at2759"/>
<evidence type="ECO:0000256" key="7">
    <source>
        <dbReference type="ARBA" id="ARBA00022989"/>
    </source>
</evidence>
<dbReference type="PANTHER" id="PTHR13121:SF0">
    <property type="entry name" value="PHOSPHATIDYLINOSITOL GLYCAN ANCHOR BIOSYNTHESIS CLASS U PROTEIN"/>
    <property type="match status" value="1"/>
</dbReference>
<keyword evidence="11" id="KW-1185">Reference proteome</keyword>
<feature type="transmembrane region" description="Helical" evidence="9">
    <location>
        <begin position="250"/>
        <end position="273"/>
    </location>
</feature>
<comment type="similarity">
    <text evidence="3">Belongs to the PIGU family.</text>
</comment>
<dbReference type="PANTHER" id="PTHR13121">
    <property type="entry name" value="GPI TRANSAMIDASE COMPONENT PIG-U"/>
    <property type="match status" value="1"/>
</dbReference>
<evidence type="ECO:0000256" key="2">
    <source>
        <dbReference type="ARBA" id="ARBA00004687"/>
    </source>
</evidence>
<dbReference type="GO" id="GO:0051301">
    <property type="term" value="P:cell division"/>
    <property type="evidence" value="ECO:0007669"/>
    <property type="project" value="UniProtKB-KW"/>
</dbReference>
<dbReference type="OMA" id="ALWHLWI"/>
<dbReference type="GeneID" id="27906506"/>
<keyword evidence="8 9" id="KW-0472">Membrane</keyword>
<evidence type="ECO:0000256" key="9">
    <source>
        <dbReference type="SAM" id="Phobius"/>
    </source>
</evidence>
<evidence type="ECO:0000256" key="5">
    <source>
        <dbReference type="ARBA" id="ARBA00022692"/>
    </source>
</evidence>
<dbReference type="GO" id="GO:0016255">
    <property type="term" value="P:attachment of GPI anchor to protein"/>
    <property type="evidence" value="ECO:0007669"/>
    <property type="project" value="InterPro"/>
</dbReference>
<dbReference type="STRING" id="692275.N1QJA0"/>
<feature type="transmembrane region" description="Helical" evidence="9">
    <location>
        <begin position="360"/>
        <end position="377"/>
    </location>
</feature>
<proteinExistence type="inferred from homology"/>
<reference evidence="10 11" key="1">
    <citation type="journal article" date="2012" name="PLoS Pathog.">
        <title>Diverse lifestyles and strategies of plant pathogenesis encoded in the genomes of eighteen Dothideomycetes fungi.</title>
        <authorList>
            <person name="Ohm R.A."/>
            <person name="Feau N."/>
            <person name="Henrissat B."/>
            <person name="Schoch C.L."/>
            <person name="Horwitz B.A."/>
            <person name="Barry K.W."/>
            <person name="Condon B.J."/>
            <person name="Copeland A.C."/>
            <person name="Dhillon B."/>
            <person name="Glaser F."/>
            <person name="Hesse C.N."/>
            <person name="Kosti I."/>
            <person name="LaButti K."/>
            <person name="Lindquist E.A."/>
            <person name="Lucas S."/>
            <person name="Salamov A.A."/>
            <person name="Bradshaw R.E."/>
            <person name="Ciuffetti L."/>
            <person name="Hamelin R.C."/>
            <person name="Kema G.H.J."/>
            <person name="Lawrence C."/>
            <person name="Scott J.A."/>
            <person name="Spatafora J.W."/>
            <person name="Turgeon B.G."/>
            <person name="de Wit P.J.G.M."/>
            <person name="Zhong S."/>
            <person name="Goodwin S.B."/>
            <person name="Grigoriev I.V."/>
        </authorList>
    </citation>
    <scope>NUCLEOTIDE SEQUENCE [LARGE SCALE GENOMIC DNA]</scope>
    <source>
        <strain evidence="10 11">SO2202</strain>
    </source>
</reference>
<dbReference type="InterPro" id="IPR009600">
    <property type="entry name" value="PIG-U"/>
</dbReference>
<feature type="transmembrane region" description="Helical" evidence="9">
    <location>
        <begin position="389"/>
        <end position="408"/>
    </location>
</feature>
<evidence type="ECO:0000256" key="4">
    <source>
        <dbReference type="ARBA" id="ARBA00022502"/>
    </source>
</evidence>
<feature type="transmembrane region" description="Helical" evidence="9">
    <location>
        <begin position="298"/>
        <end position="325"/>
    </location>
</feature>
<dbReference type="GO" id="GO:0042765">
    <property type="term" value="C:GPI-anchor transamidase complex"/>
    <property type="evidence" value="ECO:0007669"/>
    <property type="project" value="InterPro"/>
</dbReference>
<organism evidence="10 11">
    <name type="scientific">Sphaerulina musiva (strain SO2202)</name>
    <name type="common">Poplar stem canker fungus</name>
    <name type="synonym">Septoria musiva</name>
    <dbReference type="NCBI Taxonomy" id="692275"/>
    <lineage>
        <taxon>Eukaryota</taxon>
        <taxon>Fungi</taxon>
        <taxon>Dikarya</taxon>
        <taxon>Ascomycota</taxon>
        <taxon>Pezizomycotina</taxon>
        <taxon>Dothideomycetes</taxon>
        <taxon>Dothideomycetidae</taxon>
        <taxon>Mycosphaerellales</taxon>
        <taxon>Mycosphaerellaceae</taxon>
        <taxon>Sphaerulina</taxon>
    </lineage>
</organism>
<keyword evidence="7 9" id="KW-1133">Transmembrane helix</keyword>
<dbReference type="GO" id="GO:0006506">
    <property type="term" value="P:GPI anchor biosynthetic process"/>
    <property type="evidence" value="ECO:0007669"/>
    <property type="project" value="UniProtKB-UniPathway"/>
</dbReference>
<comment type="subcellular location">
    <subcellularLocation>
        <location evidence="1">Endoplasmic reticulum membrane</location>
        <topology evidence="1">Multi-pass membrane protein</topology>
    </subcellularLocation>
</comment>
<comment type="pathway">
    <text evidence="2">Glycolipid biosynthesis; glycosylphosphatidylinositol-anchor biosynthesis.</text>
</comment>
<keyword evidence="5 9" id="KW-0812">Transmembrane</keyword>
<evidence type="ECO:0000256" key="1">
    <source>
        <dbReference type="ARBA" id="ARBA00004477"/>
    </source>
</evidence>
<keyword evidence="6" id="KW-0256">Endoplasmic reticulum</keyword>
<name>N1QJA0_SPHMS</name>
<evidence type="ECO:0000256" key="8">
    <source>
        <dbReference type="ARBA" id="ARBA00023136"/>
    </source>
</evidence>
<dbReference type="AlphaFoldDB" id="N1QJA0"/>
<accession>N1QJA0</accession>
<sequence>MDAATHLYHGHPKTLLFSAAVTLRITLALAFPGLPDLLTGRAEISTPVNSFKRLQEGLFLYERGLDPYDGGIFHQAPLFLPLFALLPSASTWLGRLATILIYTGLDVLTADCIYDIASSGAAAASLLFTSPRADRVWQPASVAAVYLFNPFTLVACFGRPTTAFAAFFTLLSVKHACQAKVMTAAFALAIASYISLHPVLLLPPIGLLCYDQLCVQLAGRATMTEEGTSGQGRVTKIACNKELLPPISTFAVVLVSTFLTFSGFLLVVSRLLLPSWQFLDSVYMTPLTMPDLTPNSGLWWYFFIEMFDAFREFFLGVFWLHMLSYSIPFCIRFRNQPLAAVVLMLGINAIFQPYANVGDVGTWLSSLCLLGHVFELCSTHRYTFPALSALLYASLLGPAFHHLWIYAGSGNANFFYAITLVWSLALLILLTDTVYAVLRDAWENERPEGKGKEVRQV</sequence>
<dbReference type="Proteomes" id="UP000016931">
    <property type="component" value="Unassembled WGS sequence"/>
</dbReference>
<dbReference type="eggNOG" id="KOG2552">
    <property type="taxonomic scope" value="Eukaryota"/>
</dbReference>
<gene>
    <name evidence="10" type="ORF">SEPMUDRAFT_55615</name>
</gene>
<keyword evidence="10" id="KW-0132">Cell division</keyword>
<feature type="transmembrane region" description="Helical" evidence="9">
    <location>
        <begin position="414"/>
        <end position="438"/>
    </location>
</feature>
<evidence type="ECO:0000256" key="3">
    <source>
        <dbReference type="ARBA" id="ARBA00010026"/>
    </source>
</evidence>
<dbReference type="EMBL" id="KB456260">
    <property type="protein sequence ID" value="EMF16367.1"/>
    <property type="molecule type" value="Genomic_DNA"/>
</dbReference>
<feature type="transmembrane region" description="Helical" evidence="9">
    <location>
        <begin position="337"/>
        <end position="354"/>
    </location>
</feature>
<keyword evidence="4" id="KW-0337">GPI-anchor biosynthesis</keyword>
<evidence type="ECO:0000313" key="10">
    <source>
        <dbReference type="EMBL" id="EMF16367.1"/>
    </source>
</evidence>
<evidence type="ECO:0000313" key="11">
    <source>
        <dbReference type="Proteomes" id="UP000016931"/>
    </source>
</evidence>
<dbReference type="UniPathway" id="UPA00196"/>
<dbReference type="Pfam" id="PF06728">
    <property type="entry name" value="PIG-U"/>
    <property type="match status" value="1"/>
</dbReference>
<protein>
    <submittedName>
        <fullName evidence="10">CDC91 cell division cycle 91-like protein</fullName>
    </submittedName>
</protein>